<reference evidence="2 3" key="1">
    <citation type="submission" date="2013-09" db="EMBL/GenBank/DDBJ databases">
        <authorList>
            <person name="Zeng Z."/>
            <person name="Chen C."/>
        </authorList>
    </citation>
    <scope>NUCLEOTIDE SEQUENCE [LARGE SCALE GENOMIC DNA]</scope>
    <source>
        <strain evidence="2 3">WB 4.1-42</strain>
    </source>
</reference>
<accession>A0A0A2MXN2</accession>
<dbReference type="Pfam" id="PF13715">
    <property type="entry name" value="CarbopepD_reg_2"/>
    <property type="match status" value="1"/>
</dbReference>
<feature type="signal peptide" evidence="1">
    <location>
        <begin position="1"/>
        <end position="23"/>
    </location>
</feature>
<dbReference type="OrthoDB" id="603275at2"/>
<dbReference type="eggNOG" id="COG4206">
    <property type="taxonomic scope" value="Bacteria"/>
</dbReference>
<sequence length="889" mass="101944">MRACFLKRLLLLLCLINCVAVFCQNRVVTGTVNDSIGPLESVSVMAQPTQKEAALKFAITDDKGRYRLVLEATLEYTITVSYIGFNDESFTIKPHDNVKEHHFKLLNNNETLKEIVIDYEVTPITVKKDTLIFNVESFTNGAERKLKDQLKKLPGVEVDREGNVMLQGKKVTTFMVEGKDFFGGGTKLGVENIPADAVDKVEFLDHFSEVGFMKEVSGSNQLAVNIKLRKDKKEFVFGDVQAASGPDDFYKLHTGLFYYKPNLNISFIGDLNNTGSSMLDFSDIARFEGGSSFLLDKKASTELFNYAGSNKDVVDNKTRFAAANFLFQATKKLEVSGYALNSGTDNNTKNETFTEYLENSTTTYENRLSTGSNNLAFTLLKLKLKYNPNAKEQYTYTANAKFNTLNANNLLVSQTNINTTNFTTAANQDNFSFRQFLEWHKSHSAKANTSFVLSHSFDNRQIDNTWMTDELFLSGLIPLQQDDFYNLQQYKNVKNNTLNALLKYYLIANNFNHLYFSAGNILDLYNYNTRDWQEMQNGNINDFSSAGFGNNLNYTFNDAFAGVEYKFLIGKWTNRPSVFLHVYSMNTSNLSVDNNFARVLAEPSWYSEYAFSNAESLTYDYKLDNEFPGYNRLADMYTLQNYKAIYKGNAMLRNERYHRHNLNYKKNNIFYGLMLNTFISYYKKNNAIIDEVVLQDINQYTTPVQRSNPETNLNFVGTITKDVYKFNIGINTNLSSYKYAQTINAQRNNVTLNSQDVGIALKTRNVKWPYITLRYNKNFTTFKSVLDSKVVSDVFSADYEVIIKKDFAFKVYYNYQRNKDSNNLPTDFSTLNASLEYRPQNSPWLFEINATNILDTRRRNTNTVSDFYITSQSTYILPRIVMLSLSYKL</sequence>
<feature type="chain" id="PRO_5001992854" description="TonB-dependent receptor" evidence="1">
    <location>
        <begin position="24"/>
        <end position="889"/>
    </location>
</feature>
<dbReference type="Proteomes" id="UP000030111">
    <property type="component" value="Unassembled WGS sequence"/>
</dbReference>
<evidence type="ECO:0000313" key="2">
    <source>
        <dbReference type="EMBL" id="KGO92985.1"/>
    </source>
</evidence>
<keyword evidence="3" id="KW-1185">Reference proteome</keyword>
<dbReference type="STRING" id="1121898.GCA_000422725_02650"/>
<proteinExistence type="predicted"/>
<dbReference type="InterPro" id="IPR008969">
    <property type="entry name" value="CarboxyPept-like_regulatory"/>
</dbReference>
<dbReference type="SUPFAM" id="SSF49464">
    <property type="entry name" value="Carboxypeptidase regulatory domain-like"/>
    <property type="match status" value="1"/>
</dbReference>
<evidence type="ECO:0000256" key="1">
    <source>
        <dbReference type="SAM" id="SignalP"/>
    </source>
</evidence>
<organism evidence="2 3">
    <name type="scientific">Flavobacterium subsaxonicum WB 4.1-42 = DSM 21790</name>
    <dbReference type="NCBI Taxonomy" id="1121898"/>
    <lineage>
        <taxon>Bacteria</taxon>
        <taxon>Pseudomonadati</taxon>
        <taxon>Bacteroidota</taxon>
        <taxon>Flavobacteriia</taxon>
        <taxon>Flavobacteriales</taxon>
        <taxon>Flavobacteriaceae</taxon>
        <taxon>Flavobacterium</taxon>
    </lineage>
</organism>
<protein>
    <recommendedName>
        <fullName evidence="4">TonB-dependent receptor</fullName>
    </recommendedName>
</protein>
<dbReference type="Gene3D" id="2.60.40.1120">
    <property type="entry name" value="Carboxypeptidase-like, regulatory domain"/>
    <property type="match status" value="1"/>
</dbReference>
<evidence type="ECO:0008006" key="4">
    <source>
        <dbReference type="Google" id="ProtNLM"/>
    </source>
</evidence>
<dbReference type="SUPFAM" id="SSF56935">
    <property type="entry name" value="Porins"/>
    <property type="match status" value="1"/>
</dbReference>
<dbReference type="AlphaFoldDB" id="A0A0A2MXN2"/>
<comment type="caution">
    <text evidence="2">The sequence shown here is derived from an EMBL/GenBank/DDBJ whole genome shotgun (WGS) entry which is preliminary data.</text>
</comment>
<name>A0A0A2MXN2_9FLAO</name>
<gene>
    <name evidence="2" type="ORF">Q766_10200</name>
</gene>
<keyword evidence="1" id="KW-0732">Signal</keyword>
<evidence type="ECO:0000313" key="3">
    <source>
        <dbReference type="Proteomes" id="UP000030111"/>
    </source>
</evidence>
<dbReference type="EMBL" id="JRLY01000007">
    <property type="protein sequence ID" value="KGO92985.1"/>
    <property type="molecule type" value="Genomic_DNA"/>
</dbReference>